<protein>
    <submittedName>
        <fullName evidence="3">Uncharacterized protein</fullName>
    </submittedName>
</protein>
<sequence>SSPSTSFDILVWFTASGKSIVQNNYNVENTTDGSLTLKNVALNNTGVYKIFVTYKATSPGDATAEDTVNVTVQGQPTTATTTITTTTMSSTTTTTPNTTTTTMPSTTTTTPTTTTAETTTTPTEAITTTTPSITAETTDSTENSSFTPGISNESTVIIVVASSIGGVVLVGLVVFLELGDMDMENTSIITRETPDDNN</sequence>
<gene>
    <name evidence="3" type="ORF">MAR_021061</name>
</gene>
<proteinExistence type="predicted"/>
<evidence type="ECO:0000313" key="4">
    <source>
        <dbReference type="Proteomes" id="UP001164746"/>
    </source>
</evidence>
<evidence type="ECO:0000313" key="3">
    <source>
        <dbReference type="EMBL" id="WAR05692.1"/>
    </source>
</evidence>
<feature type="region of interest" description="Disordered" evidence="1">
    <location>
        <begin position="86"/>
        <end position="123"/>
    </location>
</feature>
<feature type="non-terminal residue" evidence="3">
    <location>
        <position position="198"/>
    </location>
</feature>
<dbReference type="SUPFAM" id="SSF48726">
    <property type="entry name" value="Immunoglobulin"/>
    <property type="match status" value="1"/>
</dbReference>
<feature type="non-terminal residue" evidence="3">
    <location>
        <position position="1"/>
    </location>
</feature>
<evidence type="ECO:0000256" key="2">
    <source>
        <dbReference type="SAM" id="Phobius"/>
    </source>
</evidence>
<keyword evidence="4" id="KW-1185">Reference proteome</keyword>
<feature type="transmembrane region" description="Helical" evidence="2">
    <location>
        <begin position="156"/>
        <end position="176"/>
    </location>
</feature>
<dbReference type="InterPro" id="IPR013783">
    <property type="entry name" value="Ig-like_fold"/>
</dbReference>
<evidence type="ECO:0000256" key="1">
    <source>
        <dbReference type="SAM" id="MobiDB-lite"/>
    </source>
</evidence>
<name>A0ABY7E6P7_MYAAR</name>
<accession>A0ABY7E6P7</accession>
<dbReference type="Gene3D" id="2.60.40.10">
    <property type="entry name" value="Immunoglobulins"/>
    <property type="match status" value="1"/>
</dbReference>
<organism evidence="3 4">
    <name type="scientific">Mya arenaria</name>
    <name type="common">Soft-shell clam</name>
    <dbReference type="NCBI Taxonomy" id="6604"/>
    <lineage>
        <taxon>Eukaryota</taxon>
        <taxon>Metazoa</taxon>
        <taxon>Spiralia</taxon>
        <taxon>Lophotrochozoa</taxon>
        <taxon>Mollusca</taxon>
        <taxon>Bivalvia</taxon>
        <taxon>Autobranchia</taxon>
        <taxon>Heteroconchia</taxon>
        <taxon>Euheterodonta</taxon>
        <taxon>Imparidentia</taxon>
        <taxon>Neoheterodontei</taxon>
        <taxon>Myida</taxon>
        <taxon>Myoidea</taxon>
        <taxon>Myidae</taxon>
        <taxon>Mya</taxon>
    </lineage>
</organism>
<reference evidence="3" key="1">
    <citation type="submission" date="2022-11" db="EMBL/GenBank/DDBJ databases">
        <title>Centuries of genome instability and evolution in soft-shell clam transmissible cancer (bioRxiv).</title>
        <authorList>
            <person name="Hart S.F.M."/>
            <person name="Yonemitsu M.A."/>
            <person name="Giersch R.M."/>
            <person name="Beal B.F."/>
            <person name="Arriagada G."/>
            <person name="Davis B.W."/>
            <person name="Ostrander E.A."/>
            <person name="Goff S.P."/>
            <person name="Metzger M.J."/>
        </authorList>
    </citation>
    <scope>NUCLEOTIDE SEQUENCE</scope>
    <source>
        <strain evidence="3">MELC-2E11</strain>
        <tissue evidence="3">Siphon/mantle</tissue>
    </source>
</reference>
<keyword evidence="2" id="KW-0472">Membrane</keyword>
<dbReference type="InterPro" id="IPR036179">
    <property type="entry name" value="Ig-like_dom_sf"/>
</dbReference>
<dbReference type="Proteomes" id="UP001164746">
    <property type="component" value="Chromosome 5"/>
</dbReference>
<keyword evidence="2" id="KW-1133">Transmembrane helix</keyword>
<keyword evidence="2" id="KW-0812">Transmembrane</keyword>
<dbReference type="EMBL" id="CP111016">
    <property type="protein sequence ID" value="WAR05692.1"/>
    <property type="molecule type" value="Genomic_DNA"/>
</dbReference>